<dbReference type="EMBL" id="CAKXAJ010025028">
    <property type="protein sequence ID" value="CAH2234120.1"/>
    <property type="molecule type" value="Genomic_DNA"/>
</dbReference>
<name>A0A8S4RDI4_9NEOP</name>
<sequence>MSDSYRLKPHVVPTIRLVAGPRGRFLTQLAAPAVADPPLTLKWLYKSPKAHGDHRVRLPTRGLRRVTDAEN</sequence>
<proteinExistence type="predicted"/>
<dbReference type="Proteomes" id="UP000838756">
    <property type="component" value="Unassembled WGS sequence"/>
</dbReference>
<comment type="caution">
    <text evidence="1">The sequence shown here is derived from an EMBL/GenBank/DDBJ whole genome shotgun (WGS) entry which is preliminary data.</text>
</comment>
<accession>A0A8S4RDI4</accession>
<dbReference type="AlphaFoldDB" id="A0A8S4RDI4"/>
<evidence type="ECO:0000313" key="2">
    <source>
        <dbReference type="Proteomes" id="UP000838756"/>
    </source>
</evidence>
<organism evidence="1 2">
    <name type="scientific">Pararge aegeria aegeria</name>
    <dbReference type="NCBI Taxonomy" id="348720"/>
    <lineage>
        <taxon>Eukaryota</taxon>
        <taxon>Metazoa</taxon>
        <taxon>Ecdysozoa</taxon>
        <taxon>Arthropoda</taxon>
        <taxon>Hexapoda</taxon>
        <taxon>Insecta</taxon>
        <taxon>Pterygota</taxon>
        <taxon>Neoptera</taxon>
        <taxon>Endopterygota</taxon>
        <taxon>Lepidoptera</taxon>
        <taxon>Glossata</taxon>
        <taxon>Ditrysia</taxon>
        <taxon>Papilionoidea</taxon>
        <taxon>Nymphalidae</taxon>
        <taxon>Satyrinae</taxon>
        <taxon>Satyrini</taxon>
        <taxon>Parargina</taxon>
        <taxon>Pararge</taxon>
    </lineage>
</organism>
<protein>
    <submittedName>
        <fullName evidence="1">Jg5821 protein</fullName>
    </submittedName>
</protein>
<gene>
    <name evidence="1" type="primary">jg5821</name>
    <name evidence="1" type="ORF">PAEG_LOCUS11993</name>
</gene>
<evidence type="ECO:0000313" key="1">
    <source>
        <dbReference type="EMBL" id="CAH2234120.1"/>
    </source>
</evidence>
<keyword evidence="2" id="KW-1185">Reference proteome</keyword>
<reference evidence="1" key="1">
    <citation type="submission" date="2022-03" db="EMBL/GenBank/DDBJ databases">
        <authorList>
            <person name="Lindestad O."/>
        </authorList>
    </citation>
    <scope>NUCLEOTIDE SEQUENCE</scope>
</reference>